<evidence type="ECO:0000313" key="2">
    <source>
        <dbReference type="EMBL" id="KRL91141.1"/>
    </source>
</evidence>
<dbReference type="EMBL" id="AZFK01000022">
    <property type="protein sequence ID" value="KRL91141.1"/>
    <property type="molecule type" value="Genomic_DNA"/>
</dbReference>
<protein>
    <submittedName>
        <fullName evidence="2">RNase HI</fullName>
    </submittedName>
</protein>
<organism evidence="2 3">
    <name type="scientific">Limosilactobacillus ingluviei DSM 15946</name>
    <dbReference type="NCBI Taxonomy" id="1423760"/>
    <lineage>
        <taxon>Bacteria</taxon>
        <taxon>Bacillati</taxon>
        <taxon>Bacillota</taxon>
        <taxon>Bacilli</taxon>
        <taxon>Lactobacillales</taxon>
        <taxon>Lactobacillaceae</taxon>
        <taxon>Limosilactobacillus</taxon>
    </lineage>
</organism>
<dbReference type="Pfam" id="PF00075">
    <property type="entry name" value="RNase_H"/>
    <property type="match status" value="1"/>
</dbReference>
<dbReference type="InterPro" id="IPR002156">
    <property type="entry name" value="RNaseH_domain"/>
</dbReference>
<dbReference type="InterPro" id="IPR036397">
    <property type="entry name" value="RNaseH_sf"/>
</dbReference>
<dbReference type="SUPFAM" id="SSF53098">
    <property type="entry name" value="Ribonuclease H-like"/>
    <property type="match status" value="1"/>
</dbReference>
<dbReference type="PROSITE" id="PS50879">
    <property type="entry name" value="RNASE_H_1"/>
    <property type="match status" value="1"/>
</dbReference>
<evidence type="ECO:0000313" key="3">
    <source>
        <dbReference type="Proteomes" id="UP000050816"/>
    </source>
</evidence>
<gene>
    <name evidence="2" type="ORF">FC43_GL001206</name>
</gene>
<dbReference type="GeneID" id="82933405"/>
<name>A0A0R1UJN9_9LACO</name>
<dbReference type="GO" id="GO:0003676">
    <property type="term" value="F:nucleic acid binding"/>
    <property type="evidence" value="ECO:0007669"/>
    <property type="project" value="InterPro"/>
</dbReference>
<comment type="caution">
    <text evidence="2">The sequence shown here is derived from an EMBL/GenBank/DDBJ whole genome shotgun (WGS) entry which is preliminary data.</text>
</comment>
<dbReference type="PATRIC" id="fig|1423760.3.peg.1274"/>
<dbReference type="AlphaFoldDB" id="A0A0R1UJN9"/>
<proteinExistence type="predicted"/>
<dbReference type="GO" id="GO:0004523">
    <property type="term" value="F:RNA-DNA hybrid ribonuclease activity"/>
    <property type="evidence" value="ECO:0007669"/>
    <property type="project" value="InterPro"/>
</dbReference>
<reference evidence="2 3" key="1">
    <citation type="journal article" date="2015" name="Genome Announc.">
        <title>Expanding the biotechnology potential of lactobacilli through comparative genomics of 213 strains and associated genera.</title>
        <authorList>
            <person name="Sun Z."/>
            <person name="Harris H.M."/>
            <person name="McCann A."/>
            <person name="Guo C."/>
            <person name="Argimon S."/>
            <person name="Zhang W."/>
            <person name="Yang X."/>
            <person name="Jeffery I.B."/>
            <person name="Cooney J.C."/>
            <person name="Kagawa T.F."/>
            <person name="Liu W."/>
            <person name="Song Y."/>
            <person name="Salvetti E."/>
            <person name="Wrobel A."/>
            <person name="Rasinkangas P."/>
            <person name="Parkhill J."/>
            <person name="Rea M.C."/>
            <person name="O'Sullivan O."/>
            <person name="Ritari J."/>
            <person name="Douillard F.P."/>
            <person name="Paul Ross R."/>
            <person name="Yang R."/>
            <person name="Briner A.E."/>
            <person name="Felis G.E."/>
            <person name="de Vos W.M."/>
            <person name="Barrangou R."/>
            <person name="Klaenhammer T.R."/>
            <person name="Caufield P.W."/>
            <person name="Cui Y."/>
            <person name="Zhang H."/>
            <person name="O'Toole P.W."/>
        </authorList>
    </citation>
    <scope>NUCLEOTIDE SEQUENCE [LARGE SCALE GENOMIC DNA]</scope>
    <source>
        <strain evidence="2 3">DSM 15946</strain>
    </source>
</reference>
<dbReference type="Proteomes" id="UP000050816">
    <property type="component" value="Unassembled WGS sequence"/>
</dbReference>
<dbReference type="RefSeq" id="WP_019205637.1">
    <property type="nucleotide sequence ID" value="NZ_AZFK01000022.1"/>
</dbReference>
<sequence length="132" mass="14474">MIKLYTDAATKGNPGPTGLGALVVAHQQQFQLHQSAGVLSNHAGEFAAAQFGFAYLLDHFAPTEAVYFYTDSRLLADALQKNYAKHFAPELAALQRQMAQFNLVISQWIPEKQNHGAHHLATQALHEALAVH</sequence>
<dbReference type="CDD" id="cd09279">
    <property type="entry name" value="RNase_HI_like"/>
    <property type="match status" value="1"/>
</dbReference>
<accession>A0A0R1UJN9</accession>
<evidence type="ECO:0000259" key="1">
    <source>
        <dbReference type="PROSITE" id="PS50879"/>
    </source>
</evidence>
<feature type="domain" description="RNase H type-1" evidence="1">
    <location>
        <begin position="1"/>
        <end position="130"/>
    </location>
</feature>
<dbReference type="InterPro" id="IPR012337">
    <property type="entry name" value="RNaseH-like_sf"/>
</dbReference>
<dbReference type="Gene3D" id="3.30.420.10">
    <property type="entry name" value="Ribonuclease H-like superfamily/Ribonuclease H"/>
    <property type="match status" value="1"/>
</dbReference>